<feature type="transmembrane region" description="Helical" evidence="10">
    <location>
        <begin position="98"/>
        <end position="119"/>
    </location>
</feature>
<feature type="transmembrane region" description="Helical" evidence="10">
    <location>
        <begin position="446"/>
        <end position="465"/>
    </location>
</feature>
<evidence type="ECO:0000256" key="9">
    <source>
        <dbReference type="SAM" id="MobiDB-lite"/>
    </source>
</evidence>
<dbReference type="EMBL" id="JANBPU010000014">
    <property type="protein sequence ID" value="KAJ1920396.1"/>
    <property type="molecule type" value="Genomic_DNA"/>
</dbReference>
<feature type="transmembrane region" description="Helical" evidence="10">
    <location>
        <begin position="171"/>
        <end position="190"/>
    </location>
</feature>
<dbReference type="Gene3D" id="1.20.1250.20">
    <property type="entry name" value="MFS general substrate transporter like domains"/>
    <property type="match status" value="2"/>
</dbReference>
<dbReference type="PANTHER" id="PTHR21576:SF45">
    <property type="entry name" value="TRANSPORTER MCH1-RELATED"/>
    <property type="match status" value="1"/>
</dbReference>
<proteinExistence type="inferred from homology"/>
<feature type="transmembrane region" description="Helical" evidence="10">
    <location>
        <begin position="503"/>
        <end position="525"/>
    </location>
</feature>
<evidence type="ECO:0000256" key="2">
    <source>
        <dbReference type="ARBA" id="ARBA00008335"/>
    </source>
</evidence>
<keyword evidence="6 10" id="KW-1133">Transmembrane helix</keyword>
<comment type="subcellular location">
    <subcellularLocation>
        <location evidence="1">Vacuole membrane</location>
        <topology evidence="1">Multi-pass membrane protein</topology>
    </subcellularLocation>
</comment>
<evidence type="ECO:0000256" key="3">
    <source>
        <dbReference type="ARBA" id="ARBA00022448"/>
    </source>
</evidence>
<name>A0A9W8DVH7_9FUNG</name>
<dbReference type="Proteomes" id="UP001150538">
    <property type="component" value="Unassembled WGS sequence"/>
</dbReference>
<gene>
    <name evidence="11" type="ORF">H4219_001372</name>
</gene>
<protein>
    <recommendedName>
        <fullName evidence="8">Probable transporter MCH1</fullName>
    </recommendedName>
</protein>
<feature type="transmembrane region" description="Helical" evidence="10">
    <location>
        <begin position="608"/>
        <end position="625"/>
    </location>
</feature>
<feature type="region of interest" description="Disordered" evidence="9">
    <location>
        <begin position="274"/>
        <end position="313"/>
    </location>
</feature>
<feature type="transmembrane region" description="Helical" evidence="10">
    <location>
        <begin position="537"/>
        <end position="560"/>
    </location>
</feature>
<keyword evidence="7 10" id="KW-0472">Membrane</keyword>
<comment type="similarity">
    <text evidence="2">Belongs to the major facilitator superfamily.</text>
</comment>
<reference evidence="11" key="1">
    <citation type="submission" date="2022-07" db="EMBL/GenBank/DDBJ databases">
        <title>Phylogenomic reconstructions and comparative analyses of Kickxellomycotina fungi.</title>
        <authorList>
            <person name="Reynolds N.K."/>
            <person name="Stajich J.E."/>
            <person name="Barry K."/>
            <person name="Grigoriev I.V."/>
            <person name="Crous P."/>
            <person name="Smith M.E."/>
        </authorList>
    </citation>
    <scope>NUCLEOTIDE SEQUENCE</scope>
    <source>
        <strain evidence="11">NBRC 100468</strain>
    </source>
</reference>
<sequence length="640" mass="69352">MAGITAIAGREGGGGGGNSGTASLAHRDTVHIKSYLGTCFSMLCAGTTSLFATYGSAFSEILGFNQYETNVVASFGDYAHYLTAPLWGYLTWRIGPGYVTTCAGLLMFLGYAGLSYAFLYFDTPYEHSHHYVATMTLLFALVGVGSKAAYMSGMSTTAHNFRYSQYAGITLGLPNSLYGLATFIFSSIKGKWFESDSGPSRYLFFMACISGVGHLLASRVMVLDGMLDRRNKIRGSETRNVVDGGSEAMELKDLGDVSTETGVLANSSSNVDVDSNIRHVSRQRRGTVSSNGALDSGREQNKQSDESGDENLTESHDAMVDGVRHTRLNNGDPHSTPVVIDRIIDDIAEPGREQLELHQHQQQQQQQHRSVHKKTSSLLSLQSVRDSAVGIFLSSPSAILLLLGLVFTVGPAVTFINNCGTLVRTMAVLSSVKRTPDEIGVLKDKVVATQSLFSFMTRLAVGYLSDIWRTRLRLPRSAFLIAGGLLMWKTHNMIQMITSVNDMTYLSAMTGMSMGIIYTVAPTYVSETWGAENFGVFWGIMSLGPAVGGHVCNLIFGTAWDEGAKRLQELQLKDKGIDSVGTVTSASALKAVCDQTCFVPAFAKTSQIAFVGMLFYIAATLYPILRSKRWRGQSPTGVIS</sequence>
<organism evidence="11 12">
    <name type="scientific">Mycoemilia scoparia</name>
    <dbReference type="NCBI Taxonomy" id="417184"/>
    <lineage>
        <taxon>Eukaryota</taxon>
        <taxon>Fungi</taxon>
        <taxon>Fungi incertae sedis</taxon>
        <taxon>Zoopagomycota</taxon>
        <taxon>Kickxellomycotina</taxon>
        <taxon>Kickxellomycetes</taxon>
        <taxon>Kickxellales</taxon>
        <taxon>Kickxellaceae</taxon>
        <taxon>Mycoemilia</taxon>
    </lineage>
</organism>
<evidence type="ECO:0000256" key="7">
    <source>
        <dbReference type="ARBA" id="ARBA00023136"/>
    </source>
</evidence>
<evidence type="ECO:0000256" key="1">
    <source>
        <dbReference type="ARBA" id="ARBA00004128"/>
    </source>
</evidence>
<comment type="caution">
    <text evidence="11">The sequence shown here is derived from an EMBL/GenBank/DDBJ whole genome shotgun (WGS) entry which is preliminary data.</text>
</comment>
<evidence type="ECO:0000313" key="12">
    <source>
        <dbReference type="Proteomes" id="UP001150538"/>
    </source>
</evidence>
<feature type="transmembrane region" description="Helical" evidence="10">
    <location>
        <begin position="202"/>
        <end position="222"/>
    </location>
</feature>
<evidence type="ECO:0000256" key="6">
    <source>
        <dbReference type="ARBA" id="ARBA00022989"/>
    </source>
</evidence>
<dbReference type="GO" id="GO:0022857">
    <property type="term" value="F:transmembrane transporter activity"/>
    <property type="evidence" value="ECO:0007669"/>
    <property type="project" value="InterPro"/>
</dbReference>
<dbReference type="AlphaFoldDB" id="A0A9W8DVH7"/>
<accession>A0A9W8DVH7</accession>
<feature type="transmembrane region" description="Helical" evidence="10">
    <location>
        <begin position="131"/>
        <end position="150"/>
    </location>
</feature>
<keyword evidence="4" id="KW-0926">Vacuole</keyword>
<evidence type="ECO:0000256" key="4">
    <source>
        <dbReference type="ARBA" id="ARBA00022554"/>
    </source>
</evidence>
<dbReference type="PANTHER" id="PTHR21576">
    <property type="entry name" value="UNCHARACTERIZED NODULIN-LIKE PROTEIN"/>
    <property type="match status" value="1"/>
</dbReference>
<feature type="compositionally biased region" description="Basic and acidic residues" evidence="9">
    <location>
        <begin position="296"/>
        <end position="305"/>
    </location>
</feature>
<dbReference type="SUPFAM" id="SSF103473">
    <property type="entry name" value="MFS general substrate transporter"/>
    <property type="match status" value="1"/>
</dbReference>
<keyword evidence="5 10" id="KW-0812">Transmembrane</keyword>
<evidence type="ECO:0000256" key="5">
    <source>
        <dbReference type="ARBA" id="ARBA00022692"/>
    </source>
</evidence>
<dbReference type="GO" id="GO:0000329">
    <property type="term" value="C:fungal-type vacuole membrane"/>
    <property type="evidence" value="ECO:0007669"/>
    <property type="project" value="TreeGrafter"/>
</dbReference>
<dbReference type="InterPro" id="IPR036259">
    <property type="entry name" value="MFS_trans_sf"/>
</dbReference>
<dbReference type="Pfam" id="PF07690">
    <property type="entry name" value="MFS_1"/>
    <property type="match status" value="1"/>
</dbReference>
<keyword evidence="3" id="KW-0813">Transport</keyword>
<keyword evidence="12" id="KW-1185">Reference proteome</keyword>
<evidence type="ECO:0000256" key="8">
    <source>
        <dbReference type="ARBA" id="ARBA00039330"/>
    </source>
</evidence>
<dbReference type="InterPro" id="IPR011701">
    <property type="entry name" value="MFS"/>
</dbReference>
<evidence type="ECO:0000313" key="11">
    <source>
        <dbReference type="EMBL" id="KAJ1920396.1"/>
    </source>
</evidence>
<evidence type="ECO:0000256" key="10">
    <source>
        <dbReference type="SAM" id="Phobius"/>
    </source>
</evidence>
<dbReference type="OrthoDB" id="410267at2759"/>
<feature type="transmembrane region" description="Helical" evidence="10">
    <location>
        <begin position="388"/>
        <end position="416"/>
    </location>
</feature>